<feature type="compositionally biased region" description="Low complexity" evidence="1">
    <location>
        <begin position="263"/>
        <end position="279"/>
    </location>
</feature>
<feature type="compositionally biased region" description="Basic and acidic residues" evidence="1">
    <location>
        <begin position="769"/>
        <end position="831"/>
    </location>
</feature>
<feature type="compositionally biased region" description="Basic and acidic residues" evidence="1">
    <location>
        <begin position="702"/>
        <end position="750"/>
    </location>
</feature>
<feature type="compositionally biased region" description="Polar residues" evidence="1">
    <location>
        <begin position="160"/>
        <end position="180"/>
    </location>
</feature>
<accession>A0ABQ5K6I7</accession>
<feature type="region of interest" description="Disordered" evidence="1">
    <location>
        <begin position="412"/>
        <end position="974"/>
    </location>
</feature>
<protein>
    <submittedName>
        <fullName evidence="2">Uncharacterized protein</fullName>
    </submittedName>
</protein>
<feature type="region of interest" description="Disordered" evidence="1">
    <location>
        <begin position="346"/>
        <end position="394"/>
    </location>
</feature>
<feature type="region of interest" description="Disordered" evidence="1">
    <location>
        <begin position="989"/>
        <end position="1008"/>
    </location>
</feature>
<sequence length="1026" mass="121244">MNRKKISHPSSLYSFLEQSLDSLDLFLDAVPSTPKSTSSSSYKSTSSTPMLPKLSQHLDKRKSAPVRTPLRDIYGVGVTPNVLARDREISGNYVQSSAKYRSQKSQAAVYRDSAKHDDQARRLRSLSSSAVASIKKQKAPRDAMIMEEIDDAGRFPSAIRPQSYSFTPRSFMSYTPQQSPREIPPTPHHEERHATQYSSNPVTASSSARQPSPQILRQFSSSIRQTISNELDNNNPEQFRSSAQSPIFPLPPPRPSSNKHISSRQVSHSSSSRVSLVPRTPRTPRGTAIPPLASSQPVVSQPVSQPVIVSSGGDHVSVPHPPPLNSIRTSNESLLLSSKIRATVSEMEWKDMEEQEQERRKTIELEKSRRREEKESEERRFEQEKSAREKALMEREKLVAEQEALKLTQLAEEHLKKEEERKRKEAEEQKAKEEEQRKEEERKRKEELLRIAEEEEKNRVEEEKKRKEEEEERKRKEEEERKKKEEEKKKKEEERKKKKEEDLKKKEEEKKRKEEEKKRKKEEKEERKRQKEEEKKRKEEEKQRKREEERKRREEEKKRLEEEEEQKKQEELRKREEERGKKEEERRRKQEERRRREASEEEKERYEVELARAEEESLERGYQRPPFFKRSTTMDGNPDYPGTGGGGGVSQSSKYKTSNNSGHPNPSSGSYFQRYSDDDYSEWEDSPSRIRYMDGSSPKSLKSIENRRKLEIRDTVSLKKQQMEEERRREMAQRKRERDQMWTEVKKRREEEEEDLREYRGRGKGKGRKEKERKEKERKERERRERERRERDYRYSRKDNRKRDKGPERKRGGERERERYDHHSDEEKELSNHSYSHSLDGKEEEKREERRASVEREEDYSPEQEHEPASRNTTQKKEYEDEEDSDTYMGDDSPHRKYGVVSKYSGSKRTDRKPRGRHSSPPYRGSYKRSPSSHHGISSNRGKSSKNSIPQLIDSYDSPLPHPPSAPRSCGTGYRRPFVRSALEDVSFDDDVTTQTPSHTPSVRVDSLEYDYDGPIEYTYDEYTVE</sequence>
<feature type="compositionally biased region" description="Basic and acidic residues" evidence="1">
    <location>
        <begin position="112"/>
        <end position="121"/>
    </location>
</feature>
<feature type="compositionally biased region" description="Low complexity" evidence="1">
    <location>
        <begin position="658"/>
        <end position="670"/>
    </location>
</feature>
<feature type="region of interest" description="Disordered" evidence="1">
    <location>
        <begin position="231"/>
        <end position="300"/>
    </location>
</feature>
<reference evidence="2" key="1">
    <citation type="submission" date="2022-03" db="EMBL/GenBank/DDBJ databases">
        <title>Draft genome sequence of Aduncisulcus paluster, a free-living microaerophilic Fornicata.</title>
        <authorList>
            <person name="Yuyama I."/>
            <person name="Kume K."/>
            <person name="Tamura T."/>
            <person name="Inagaki Y."/>
            <person name="Hashimoto T."/>
        </authorList>
    </citation>
    <scope>NUCLEOTIDE SEQUENCE</scope>
    <source>
        <strain evidence="2">NY0171</strain>
    </source>
</reference>
<feature type="compositionally biased region" description="Basic and acidic residues" evidence="1">
    <location>
        <begin position="863"/>
        <end position="879"/>
    </location>
</feature>
<organism evidence="2 3">
    <name type="scientific">Aduncisulcus paluster</name>
    <dbReference type="NCBI Taxonomy" id="2918883"/>
    <lineage>
        <taxon>Eukaryota</taxon>
        <taxon>Metamonada</taxon>
        <taxon>Carpediemonas-like organisms</taxon>
        <taxon>Aduncisulcus</taxon>
    </lineage>
</organism>
<dbReference type="EMBL" id="BQXS01012642">
    <property type="protein sequence ID" value="GKT26212.1"/>
    <property type="molecule type" value="Genomic_DNA"/>
</dbReference>
<evidence type="ECO:0000256" key="1">
    <source>
        <dbReference type="SAM" id="MobiDB-lite"/>
    </source>
</evidence>
<feature type="compositionally biased region" description="Polar residues" evidence="1">
    <location>
        <begin position="231"/>
        <end position="244"/>
    </location>
</feature>
<proteinExistence type="predicted"/>
<gene>
    <name evidence="2" type="ORF">ADUPG1_013278</name>
</gene>
<comment type="caution">
    <text evidence="2">The sequence shown here is derived from an EMBL/GenBank/DDBJ whole genome shotgun (WGS) entry which is preliminary data.</text>
</comment>
<feature type="compositionally biased region" description="Polar residues" evidence="1">
    <location>
        <begin position="95"/>
        <end position="106"/>
    </location>
</feature>
<feature type="region of interest" description="Disordered" evidence="1">
    <location>
        <begin position="95"/>
        <end position="141"/>
    </location>
</feature>
<feature type="region of interest" description="Disordered" evidence="1">
    <location>
        <begin position="154"/>
        <end position="212"/>
    </location>
</feature>
<evidence type="ECO:0000313" key="2">
    <source>
        <dbReference type="EMBL" id="GKT26212.1"/>
    </source>
</evidence>
<feature type="compositionally biased region" description="Basic and acidic residues" evidence="1">
    <location>
        <begin position="347"/>
        <end position="394"/>
    </location>
</feature>
<name>A0ABQ5K6I7_9EUKA</name>
<feature type="compositionally biased region" description="Basic and acidic residues" evidence="1">
    <location>
        <begin position="839"/>
        <end position="855"/>
    </location>
</feature>
<evidence type="ECO:0000313" key="3">
    <source>
        <dbReference type="Proteomes" id="UP001057375"/>
    </source>
</evidence>
<feature type="compositionally biased region" description="Basic and acidic residues" evidence="1">
    <location>
        <begin position="412"/>
        <end position="622"/>
    </location>
</feature>
<keyword evidence="3" id="KW-1185">Reference proteome</keyword>
<feature type="region of interest" description="Disordered" evidence="1">
    <location>
        <begin position="32"/>
        <end position="66"/>
    </location>
</feature>
<feature type="compositionally biased region" description="Low complexity" evidence="1">
    <location>
        <begin position="32"/>
        <end position="49"/>
    </location>
</feature>
<feature type="compositionally biased region" description="Polar residues" evidence="1">
    <location>
        <begin position="195"/>
        <end position="212"/>
    </location>
</feature>
<feature type="compositionally biased region" description="Polar residues" evidence="1">
    <location>
        <begin position="929"/>
        <end position="950"/>
    </location>
</feature>
<dbReference type="Proteomes" id="UP001057375">
    <property type="component" value="Unassembled WGS sequence"/>
</dbReference>